<evidence type="ECO:0000313" key="3">
    <source>
        <dbReference type="Proteomes" id="UP001516023"/>
    </source>
</evidence>
<dbReference type="AlphaFoldDB" id="A0ABD3QZD3"/>
<feature type="compositionally biased region" description="Polar residues" evidence="1">
    <location>
        <begin position="198"/>
        <end position="215"/>
    </location>
</feature>
<comment type="caution">
    <text evidence="2">The sequence shown here is derived from an EMBL/GenBank/DDBJ whole genome shotgun (WGS) entry which is preliminary data.</text>
</comment>
<proteinExistence type="predicted"/>
<gene>
    <name evidence="2" type="ORF">HJC23_005883</name>
</gene>
<feature type="region of interest" description="Disordered" evidence="1">
    <location>
        <begin position="91"/>
        <end position="166"/>
    </location>
</feature>
<feature type="region of interest" description="Disordered" evidence="1">
    <location>
        <begin position="193"/>
        <end position="216"/>
    </location>
</feature>
<feature type="compositionally biased region" description="Basic and acidic residues" evidence="1">
    <location>
        <begin position="312"/>
        <end position="329"/>
    </location>
</feature>
<dbReference type="EMBL" id="JABMIG020000002">
    <property type="protein sequence ID" value="KAL3805639.1"/>
    <property type="molecule type" value="Genomic_DNA"/>
</dbReference>
<feature type="compositionally biased region" description="Basic and acidic residues" evidence="1">
    <location>
        <begin position="113"/>
        <end position="122"/>
    </location>
</feature>
<feature type="region of interest" description="Disordered" evidence="1">
    <location>
        <begin position="453"/>
        <end position="472"/>
    </location>
</feature>
<feature type="compositionally biased region" description="Polar residues" evidence="1">
    <location>
        <begin position="462"/>
        <end position="472"/>
    </location>
</feature>
<protein>
    <submittedName>
        <fullName evidence="2">Uncharacterized protein</fullName>
    </submittedName>
</protein>
<organism evidence="2 3">
    <name type="scientific">Cyclotella cryptica</name>
    <dbReference type="NCBI Taxonomy" id="29204"/>
    <lineage>
        <taxon>Eukaryota</taxon>
        <taxon>Sar</taxon>
        <taxon>Stramenopiles</taxon>
        <taxon>Ochrophyta</taxon>
        <taxon>Bacillariophyta</taxon>
        <taxon>Coscinodiscophyceae</taxon>
        <taxon>Thalassiosirophycidae</taxon>
        <taxon>Stephanodiscales</taxon>
        <taxon>Stephanodiscaceae</taxon>
        <taxon>Cyclotella</taxon>
    </lineage>
</organism>
<evidence type="ECO:0000313" key="2">
    <source>
        <dbReference type="EMBL" id="KAL3805639.1"/>
    </source>
</evidence>
<dbReference type="Proteomes" id="UP001516023">
    <property type="component" value="Unassembled WGS sequence"/>
</dbReference>
<feature type="region of interest" description="Disordered" evidence="1">
    <location>
        <begin position="306"/>
        <end position="347"/>
    </location>
</feature>
<name>A0ABD3QZD3_9STRA</name>
<keyword evidence="3" id="KW-1185">Reference proteome</keyword>
<evidence type="ECO:0000256" key="1">
    <source>
        <dbReference type="SAM" id="MobiDB-lite"/>
    </source>
</evidence>
<feature type="compositionally biased region" description="Basic and acidic residues" evidence="1">
    <location>
        <begin position="338"/>
        <end position="347"/>
    </location>
</feature>
<sequence>MKSQSLNGISLVATASVPLYHLYTPEAFFEGKVSWQICGSDKSVGYISSIVHRSDDKNSGRKCFMDEMNGEQSPSHCHMRRIQPLNLQKSYSPEATKRQSVDPPSCSYSASKRKVDQNRATEHSPVVPRENKRFRISQEMNSESSKPSTTNTGQAHNKVSTSWGTESRHFSIGGENGIQLEVIDDPNFKVNSREKCDTSQGIPSLQSWESNTSMSKHGKKCINHDWEIKRSTFRKDQEVTFNVGIPLTSSFLSESNETVRETINTPVQASRKADLPRIETCEKGSSPIQVTLRCADASTSPCGDVPVPATRKSFDEVMAKDETTTDRSENQNLSSSNEENKEFGVHQNRDNYISNAFRIKRRSNENPIYSRLEQVLAERGQDDNKSKPRQLRTQVMENYFDRPNANYDAAAQGCKRTPTPGFSRSSSILNMGHRVLSDYRDILRSPLRSTHDPWPCDRNKSTRQFQSTTTSPTAHNILSNRERIERIFSGKK</sequence>
<accession>A0ABD3QZD3</accession>
<feature type="compositionally biased region" description="Polar residues" evidence="1">
    <location>
        <begin position="138"/>
        <end position="165"/>
    </location>
</feature>
<reference evidence="2 3" key="1">
    <citation type="journal article" date="2020" name="G3 (Bethesda)">
        <title>Improved Reference Genome for Cyclotella cryptica CCMP332, a Model for Cell Wall Morphogenesis, Salinity Adaptation, and Lipid Production in Diatoms (Bacillariophyta).</title>
        <authorList>
            <person name="Roberts W.R."/>
            <person name="Downey K.M."/>
            <person name="Ruck E.C."/>
            <person name="Traller J.C."/>
            <person name="Alverson A.J."/>
        </authorList>
    </citation>
    <scope>NUCLEOTIDE SEQUENCE [LARGE SCALE GENOMIC DNA]</scope>
    <source>
        <strain evidence="2 3">CCMP332</strain>
    </source>
</reference>